<proteinExistence type="inferred from homology"/>
<feature type="disulfide bond" evidence="4">
    <location>
        <begin position="34"/>
        <end position="44"/>
    </location>
</feature>
<dbReference type="InterPro" id="IPR004263">
    <property type="entry name" value="Exostosin"/>
</dbReference>
<dbReference type="InterPro" id="IPR040911">
    <property type="entry name" value="Exostosin_GT47"/>
</dbReference>
<evidence type="ECO:0000313" key="8">
    <source>
        <dbReference type="EMBL" id="KXZ41223.1"/>
    </source>
</evidence>
<comment type="caution">
    <text evidence="8">The sequence shown here is derived from an EMBL/GenBank/DDBJ whole genome shotgun (WGS) entry which is preliminary data.</text>
</comment>
<dbReference type="OrthoDB" id="1924787at2759"/>
<keyword evidence="4" id="KW-1015">Disulfide bond</keyword>
<organism evidence="8 9">
    <name type="scientific">Gonium pectorale</name>
    <name type="common">Green alga</name>
    <dbReference type="NCBI Taxonomy" id="33097"/>
    <lineage>
        <taxon>Eukaryota</taxon>
        <taxon>Viridiplantae</taxon>
        <taxon>Chlorophyta</taxon>
        <taxon>core chlorophytes</taxon>
        <taxon>Chlorophyceae</taxon>
        <taxon>CS clade</taxon>
        <taxon>Chlamydomonadales</taxon>
        <taxon>Volvocaceae</taxon>
        <taxon>Gonium</taxon>
    </lineage>
</organism>
<evidence type="ECO:0000256" key="2">
    <source>
        <dbReference type="ARBA" id="ARBA00010271"/>
    </source>
</evidence>
<accession>A0A150FUA8</accession>
<evidence type="ECO:0000256" key="3">
    <source>
        <dbReference type="ARBA" id="ARBA00023034"/>
    </source>
</evidence>
<sequence>MLPALSQITIVLTLLVPTALSGGNAHRRLNATVCGAACPEYGTCNPETETCECPLIRHGPDCSIPLPDPLPACKANSHNAASCFSTSRSLCLNGCNGRGWCEGGFCHCQPGFYGTDCALSVGPDGQPELLAGQGYAPRREGVKVYVYELPPVTNAWIYIARIDRPLVQLLQQRLLSSGARTADGDAADFYLIPFQLRARAHAAAHLAATLHHDIVLPPLTPADEPVVLTPLHPRITKKPRPRLPGLFFAGRICGDSKKPVDGRCSDERPDYSANTRQRVSQHHWNRPGWNISTHTPAYAAGLASHAYCLAPTGGGYGRRSVQALIMGCVPVTITDGLHQPFEPELPWGDFSVPVAEKDIPRLHEILEAIPPERLAAMQVGAAKAARVVEIAHGYDGCEDVSLSPPRLIGLSCA</sequence>
<comment type="similarity">
    <text evidence="2">Belongs to the glycosyltransferase 47 family.</text>
</comment>
<keyword evidence="9" id="KW-1185">Reference proteome</keyword>
<evidence type="ECO:0000256" key="6">
    <source>
        <dbReference type="SAM" id="SignalP"/>
    </source>
</evidence>
<comment type="subcellular location">
    <subcellularLocation>
        <location evidence="1">Golgi apparatus membrane</location>
        <topology evidence="1">Single-pass type II membrane protein</topology>
    </subcellularLocation>
</comment>
<dbReference type="Pfam" id="PF03016">
    <property type="entry name" value="Exostosin_GT47"/>
    <property type="match status" value="1"/>
</dbReference>
<gene>
    <name evidence="8" type="ORF">GPECTOR_636g743</name>
</gene>
<dbReference type="Proteomes" id="UP000075714">
    <property type="component" value="Unassembled WGS sequence"/>
</dbReference>
<dbReference type="PROSITE" id="PS50026">
    <property type="entry name" value="EGF_3"/>
    <property type="match status" value="1"/>
</dbReference>
<dbReference type="PANTHER" id="PTHR11062:SF376">
    <property type="entry name" value="EXOSTOSIN FAMILY PROTEIN"/>
    <property type="match status" value="1"/>
</dbReference>
<dbReference type="EMBL" id="LSYV01000633">
    <property type="protein sequence ID" value="KXZ41223.1"/>
    <property type="molecule type" value="Genomic_DNA"/>
</dbReference>
<evidence type="ECO:0000256" key="4">
    <source>
        <dbReference type="PROSITE-ProRule" id="PRU00076"/>
    </source>
</evidence>
<feature type="compositionally biased region" description="Basic and acidic residues" evidence="5">
    <location>
        <begin position="259"/>
        <end position="270"/>
    </location>
</feature>
<keyword evidence="3" id="KW-0333">Golgi apparatus</keyword>
<comment type="caution">
    <text evidence="4">Lacks conserved residue(s) required for the propagation of feature annotation.</text>
</comment>
<dbReference type="GO" id="GO:0000139">
    <property type="term" value="C:Golgi membrane"/>
    <property type="evidence" value="ECO:0007669"/>
    <property type="project" value="UniProtKB-SubCell"/>
</dbReference>
<feature type="chain" id="PRO_5007561805" description="EGF-like domain-containing protein" evidence="6">
    <location>
        <begin position="22"/>
        <end position="413"/>
    </location>
</feature>
<dbReference type="AlphaFoldDB" id="A0A150FUA8"/>
<dbReference type="PANTHER" id="PTHR11062">
    <property type="entry name" value="EXOSTOSIN HEPARAN SULFATE GLYCOSYLTRANSFERASE -RELATED"/>
    <property type="match status" value="1"/>
</dbReference>
<dbReference type="PROSITE" id="PS00022">
    <property type="entry name" value="EGF_1"/>
    <property type="match status" value="1"/>
</dbReference>
<feature type="region of interest" description="Disordered" evidence="5">
    <location>
        <begin position="259"/>
        <end position="279"/>
    </location>
</feature>
<keyword evidence="4" id="KW-0245">EGF-like domain</keyword>
<evidence type="ECO:0000313" key="9">
    <source>
        <dbReference type="Proteomes" id="UP000075714"/>
    </source>
</evidence>
<dbReference type="Gene3D" id="2.10.25.10">
    <property type="entry name" value="Laminin"/>
    <property type="match status" value="1"/>
</dbReference>
<evidence type="ECO:0000256" key="1">
    <source>
        <dbReference type="ARBA" id="ARBA00004323"/>
    </source>
</evidence>
<dbReference type="STRING" id="33097.A0A150FUA8"/>
<dbReference type="InterPro" id="IPR000742">
    <property type="entry name" value="EGF"/>
</dbReference>
<feature type="disulfide bond" evidence="4">
    <location>
        <begin position="53"/>
        <end position="62"/>
    </location>
</feature>
<name>A0A150FUA8_GONPE</name>
<feature type="signal peptide" evidence="6">
    <location>
        <begin position="1"/>
        <end position="21"/>
    </location>
</feature>
<feature type="domain" description="EGF-like" evidence="7">
    <location>
        <begin position="30"/>
        <end position="63"/>
    </location>
</feature>
<keyword evidence="6" id="KW-0732">Signal</keyword>
<reference evidence="9" key="1">
    <citation type="journal article" date="2016" name="Nat. Commun.">
        <title>The Gonium pectorale genome demonstrates co-option of cell cycle regulation during the evolution of multicellularity.</title>
        <authorList>
            <person name="Hanschen E.R."/>
            <person name="Marriage T.N."/>
            <person name="Ferris P.J."/>
            <person name="Hamaji T."/>
            <person name="Toyoda A."/>
            <person name="Fujiyama A."/>
            <person name="Neme R."/>
            <person name="Noguchi H."/>
            <person name="Minakuchi Y."/>
            <person name="Suzuki M."/>
            <person name="Kawai-Toyooka H."/>
            <person name="Smith D.R."/>
            <person name="Sparks H."/>
            <person name="Anderson J."/>
            <person name="Bakaric R."/>
            <person name="Luria V."/>
            <person name="Karger A."/>
            <person name="Kirschner M.W."/>
            <person name="Durand P.M."/>
            <person name="Michod R.E."/>
            <person name="Nozaki H."/>
            <person name="Olson B.J."/>
        </authorList>
    </citation>
    <scope>NUCLEOTIDE SEQUENCE [LARGE SCALE GENOMIC DNA]</scope>
    <source>
        <strain evidence="9">NIES-2863</strain>
    </source>
</reference>
<dbReference type="GO" id="GO:0016757">
    <property type="term" value="F:glycosyltransferase activity"/>
    <property type="evidence" value="ECO:0007669"/>
    <property type="project" value="InterPro"/>
</dbReference>
<evidence type="ECO:0000256" key="5">
    <source>
        <dbReference type="SAM" id="MobiDB-lite"/>
    </source>
</evidence>
<evidence type="ECO:0000259" key="7">
    <source>
        <dbReference type="PROSITE" id="PS50026"/>
    </source>
</evidence>
<protein>
    <recommendedName>
        <fullName evidence="7">EGF-like domain-containing protein</fullName>
    </recommendedName>
</protein>